<reference evidence="1 2" key="2">
    <citation type="submission" date="2017-10" db="EMBL/GenBank/DDBJ databases">
        <title>Extensive intraspecific genome diversity in a model arbuscular mycorrhizal fungus.</title>
        <authorList>
            <person name="Chen E.C.H."/>
            <person name="Morin E."/>
            <person name="Baudet D."/>
            <person name="Noel J."/>
            <person name="Ndikumana S."/>
            <person name="Charron P."/>
            <person name="St-Onge C."/>
            <person name="Giorgi J."/>
            <person name="Grigoriev I.V."/>
            <person name="Roux C."/>
            <person name="Martin F.M."/>
            <person name="Corradi N."/>
        </authorList>
    </citation>
    <scope>NUCLEOTIDE SEQUENCE [LARGE SCALE GENOMIC DNA]</scope>
    <source>
        <strain evidence="1 2">C2</strain>
    </source>
</reference>
<proteinExistence type="predicted"/>
<dbReference type="Gene3D" id="3.80.10.10">
    <property type="entry name" value="Ribonuclease Inhibitor"/>
    <property type="match status" value="1"/>
</dbReference>
<sequence>MILNQDCLTLIIEKLYESKHNSLFSCLLVNRIWCRIVIPIIWKDPWFILSKINNEEIFFKNSKLLLNIIFLHLSKESRNYLENQGINLFKKLNFQQYPLLFDYLTFSKYIKHRIYFKNGSNIYDEIFHFYNNDQRNLIIQEIYKIFMIKCSNIKFLDIIGILQPFYKYPEEEIKISKIQELQCKSNDNPLLFNKLTQICKFIQKFIIIYTNSNIELTKLIESQLKVKYIKIFYMIEDDDILIYQAIMKHSTTINYLNLTIENNINFINILLQKLINLKKLILHGSLFYRLDLDKQFISSFYPKLQILQLCSISFSIIIKIIQNTEGNLQIIWLGSNKFENVDQNGQLIRTISQHCPNLKYLKIFLKDYYLEDFKQLLINCSLLEGIVIYTDNLYLNYRGDELLNILKEYSPINLHKLELDYCKFEIKSLDSFLNNWRNRKSLCLYSVNTEYNHIDKFNDMIELYKKEGIIKKFKPDKNYNFMNDYKGMI</sequence>
<evidence type="ECO:0000313" key="1">
    <source>
        <dbReference type="EMBL" id="PKK65942.1"/>
    </source>
</evidence>
<dbReference type="VEuPathDB" id="FungiDB:FUN_015969"/>
<evidence type="ECO:0008006" key="3">
    <source>
        <dbReference type="Google" id="ProtNLM"/>
    </source>
</evidence>
<dbReference type="Proteomes" id="UP000233469">
    <property type="component" value="Unassembled WGS sequence"/>
</dbReference>
<organism evidence="1 2">
    <name type="scientific">Rhizophagus irregularis</name>
    <dbReference type="NCBI Taxonomy" id="588596"/>
    <lineage>
        <taxon>Eukaryota</taxon>
        <taxon>Fungi</taxon>
        <taxon>Fungi incertae sedis</taxon>
        <taxon>Mucoromycota</taxon>
        <taxon>Glomeromycotina</taxon>
        <taxon>Glomeromycetes</taxon>
        <taxon>Glomerales</taxon>
        <taxon>Glomeraceae</taxon>
        <taxon>Rhizophagus</taxon>
    </lineage>
</organism>
<dbReference type="VEuPathDB" id="FungiDB:RhiirA1_474080"/>
<evidence type="ECO:0000313" key="2">
    <source>
        <dbReference type="Proteomes" id="UP000233469"/>
    </source>
</evidence>
<dbReference type="InterPro" id="IPR032675">
    <property type="entry name" value="LRR_dom_sf"/>
</dbReference>
<accession>A0A2N1MW89</accession>
<reference evidence="1 2" key="1">
    <citation type="submission" date="2016-04" db="EMBL/GenBank/DDBJ databases">
        <title>Genome analyses suggest a sexual origin of heterokaryosis in a supposedly ancient asexual fungus.</title>
        <authorList>
            <person name="Ropars J."/>
            <person name="Sedzielewska K."/>
            <person name="Noel J."/>
            <person name="Charron P."/>
            <person name="Farinelli L."/>
            <person name="Marton T."/>
            <person name="Kruger M."/>
            <person name="Pelin A."/>
            <person name="Brachmann A."/>
            <person name="Corradi N."/>
        </authorList>
    </citation>
    <scope>NUCLEOTIDE SEQUENCE [LARGE SCALE GENOMIC DNA]</scope>
    <source>
        <strain evidence="1 2">C2</strain>
    </source>
</reference>
<protein>
    <recommendedName>
        <fullName evidence="3">F-box domain-containing protein</fullName>
    </recommendedName>
</protein>
<dbReference type="AlphaFoldDB" id="A0A2N1MW89"/>
<dbReference type="VEuPathDB" id="FungiDB:RhiirFUN_013971"/>
<comment type="caution">
    <text evidence="1">The sequence shown here is derived from an EMBL/GenBank/DDBJ whole genome shotgun (WGS) entry which is preliminary data.</text>
</comment>
<dbReference type="EMBL" id="LLXL01001170">
    <property type="protein sequence ID" value="PKK65942.1"/>
    <property type="molecule type" value="Genomic_DNA"/>
</dbReference>
<name>A0A2N1MW89_9GLOM</name>
<dbReference type="SUPFAM" id="SSF52047">
    <property type="entry name" value="RNI-like"/>
    <property type="match status" value="1"/>
</dbReference>
<gene>
    <name evidence="1" type="ORF">RhiirC2_785441</name>
</gene>